<comment type="caution">
    <text evidence="3">The sequence shown here is derived from an EMBL/GenBank/DDBJ whole genome shotgun (WGS) entry which is preliminary data.</text>
</comment>
<organism evidence="3 4">
    <name type="scientific">Smittium mucronatum</name>
    <dbReference type="NCBI Taxonomy" id="133383"/>
    <lineage>
        <taxon>Eukaryota</taxon>
        <taxon>Fungi</taxon>
        <taxon>Fungi incertae sedis</taxon>
        <taxon>Zoopagomycota</taxon>
        <taxon>Kickxellomycotina</taxon>
        <taxon>Harpellomycetes</taxon>
        <taxon>Harpellales</taxon>
        <taxon>Legeriomycetaceae</taxon>
        <taxon>Smittium</taxon>
    </lineage>
</organism>
<proteinExistence type="predicted"/>
<accession>A0A1R0H6U6</accession>
<feature type="compositionally biased region" description="Polar residues" evidence="1">
    <location>
        <begin position="269"/>
        <end position="285"/>
    </location>
</feature>
<evidence type="ECO:0000313" key="3">
    <source>
        <dbReference type="EMBL" id="OLY84846.1"/>
    </source>
</evidence>
<feature type="compositionally biased region" description="Basic residues" evidence="1">
    <location>
        <begin position="306"/>
        <end position="337"/>
    </location>
</feature>
<gene>
    <name evidence="3" type="ORF">AYI68_g982</name>
</gene>
<dbReference type="Proteomes" id="UP000187455">
    <property type="component" value="Unassembled WGS sequence"/>
</dbReference>
<dbReference type="AlphaFoldDB" id="A0A1R0H6U6"/>
<protein>
    <submittedName>
        <fullName evidence="3">Uncharacterized protein</fullName>
    </submittedName>
</protein>
<feature type="chain" id="PRO_5010192307" evidence="2">
    <location>
        <begin position="24"/>
        <end position="445"/>
    </location>
</feature>
<evidence type="ECO:0000256" key="1">
    <source>
        <dbReference type="SAM" id="MobiDB-lite"/>
    </source>
</evidence>
<evidence type="ECO:0000256" key="2">
    <source>
        <dbReference type="SAM" id="SignalP"/>
    </source>
</evidence>
<feature type="compositionally biased region" description="Basic and acidic residues" evidence="1">
    <location>
        <begin position="380"/>
        <end position="397"/>
    </location>
</feature>
<feature type="region of interest" description="Disordered" evidence="1">
    <location>
        <begin position="365"/>
        <end position="397"/>
    </location>
</feature>
<sequence length="445" mass="49694">MNYKFIISLTNLLFLCFLNRVFSAVIPLENLELANLILKDSPVVQYIELLGESDQDIFKDLVGSDSSTTSQTNGLDGQVSPVVTPAPPINVVGGAVSDTGEVGSPVLSVQPNTNSFNNINNINNQIPSTPTTPQVLAPTAIQSPTPQVSSTIDKDTKKEYIESVNEKSRERKNAFKESILSSNRYPIYDPTDKNNFYTKSLIQKGRFDICFEGYCSGVKNCVTSCIERNNTSNCVENMYVYAVVCNKVPACRKNCGLLEFRGFFDSNKPSPNNVNGTSSSPTPIQYPSGGIGPKRDSMSDQSKKSSYYRRKARRERKKSERKARNRARRNRIKKRKSLNYNDMYDNLESDRPFRLRKKKILKSIVPDESSSNLPPSKSRLFLDDTPKESSKASRDSAKQISNILRGLDKKNGFSKKINISPIGRVRINIEILGNDKSPSKISDNP</sequence>
<feature type="signal peptide" evidence="2">
    <location>
        <begin position="1"/>
        <end position="23"/>
    </location>
</feature>
<evidence type="ECO:0000313" key="4">
    <source>
        <dbReference type="Proteomes" id="UP000187455"/>
    </source>
</evidence>
<feature type="region of interest" description="Disordered" evidence="1">
    <location>
        <begin position="269"/>
        <end position="345"/>
    </location>
</feature>
<reference evidence="3 4" key="1">
    <citation type="journal article" date="2016" name="Mol. Biol. Evol.">
        <title>Genome-Wide Survey of Gut Fungi (Harpellales) Reveals the First Horizontally Transferred Ubiquitin Gene from a Mosquito Host.</title>
        <authorList>
            <person name="Wang Y."/>
            <person name="White M.M."/>
            <person name="Kvist S."/>
            <person name="Moncalvo J.M."/>
        </authorList>
    </citation>
    <scope>NUCLEOTIDE SEQUENCE [LARGE SCALE GENOMIC DNA]</scope>
    <source>
        <strain evidence="3 4">ALG-7-W6</strain>
    </source>
</reference>
<dbReference type="EMBL" id="LSSL01000333">
    <property type="protein sequence ID" value="OLY84846.1"/>
    <property type="molecule type" value="Genomic_DNA"/>
</dbReference>
<keyword evidence="4" id="KW-1185">Reference proteome</keyword>
<feature type="compositionally biased region" description="Basic and acidic residues" evidence="1">
    <location>
        <begin position="293"/>
        <end position="303"/>
    </location>
</feature>
<name>A0A1R0H6U6_9FUNG</name>
<keyword evidence="2" id="KW-0732">Signal</keyword>
<dbReference type="OrthoDB" id="5656964at2759"/>